<proteinExistence type="predicted"/>
<name>A0ABD0LHL2_9CAEN</name>
<gene>
    <name evidence="1" type="ORF">BaRGS_00009992</name>
</gene>
<reference evidence="1 2" key="1">
    <citation type="journal article" date="2023" name="Sci. Data">
        <title>Genome assembly of the Korean intertidal mud-creeper Batillaria attramentaria.</title>
        <authorList>
            <person name="Patra A.K."/>
            <person name="Ho P.T."/>
            <person name="Jun S."/>
            <person name="Lee S.J."/>
            <person name="Kim Y."/>
            <person name="Won Y.J."/>
        </authorList>
    </citation>
    <scope>NUCLEOTIDE SEQUENCE [LARGE SCALE GENOMIC DNA]</scope>
    <source>
        <strain evidence="1">Wonlab-2016</strain>
    </source>
</reference>
<dbReference type="Proteomes" id="UP001519460">
    <property type="component" value="Unassembled WGS sequence"/>
</dbReference>
<sequence>MSRQFRKVRNWEAAMADSHLSSCHRSISGDVGVPRVVCELPIHDGNCRVEASFERGGERGLVAVLTEQLVLPPNGSKRQVHVSNVSYTLLGRGRERRLMKLLTDLQSESQK</sequence>
<evidence type="ECO:0000313" key="1">
    <source>
        <dbReference type="EMBL" id="KAK7498900.1"/>
    </source>
</evidence>
<keyword evidence="2" id="KW-1185">Reference proteome</keyword>
<protein>
    <submittedName>
        <fullName evidence="1">Uncharacterized protein</fullName>
    </submittedName>
</protein>
<evidence type="ECO:0000313" key="2">
    <source>
        <dbReference type="Proteomes" id="UP001519460"/>
    </source>
</evidence>
<organism evidence="1 2">
    <name type="scientific">Batillaria attramentaria</name>
    <dbReference type="NCBI Taxonomy" id="370345"/>
    <lineage>
        <taxon>Eukaryota</taxon>
        <taxon>Metazoa</taxon>
        <taxon>Spiralia</taxon>
        <taxon>Lophotrochozoa</taxon>
        <taxon>Mollusca</taxon>
        <taxon>Gastropoda</taxon>
        <taxon>Caenogastropoda</taxon>
        <taxon>Sorbeoconcha</taxon>
        <taxon>Cerithioidea</taxon>
        <taxon>Batillariidae</taxon>
        <taxon>Batillaria</taxon>
    </lineage>
</organism>
<dbReference type="EMBL" id="JACVVK020000048">
    <property type="protein sequence ID" value="KAK7498900.1"/>
    <property type="molecule type" value="Genomic_DNA"/>
</dbReference>
<dbReference type="AlphaFoldDB" id="A0ABD0LHL2"/>
<comment type="caution">
    <text evidence="1">The sequence shown here is derived from an EMBL/GenBank/DDBJ whole genome shotgun (WGS) entry which is preliminary data.</text>
</comment>
<accession>A0ABD0LHL2</accession>